<dbReference type="AlphaFoldDB" id="A0A0A8YHQ0"/>
<reference evidence="1" key="1">
    <citation type="submission" date="2014-09" db="EMBL/GenBank/DDBJ databases">
        <authorList>
            <person name="Magalhaes I.L.F."/>
            <person name="Oliveira U."/>
            <person name="Santos F.R."/>
            <person name="Vidigal T.H.D.A."/>
            <person name="Brescovit A.D."/>
            <person name="Santos A.J."/>
        </authorList>
    </citation>
    <scope>NUCLEOTIDE SEQUENCE</scope>
    <source>
        <tissue evidence="1">Shoot tissue taken approximately 20 cm above the soil surface</tissue>
    </source>
</reference>
<name>A0A0A8YHQ0_ARUDO</name>
<sequence>MVQSQHKTNQLLPKKLEESSAILATTKQTLSLNSTQSYGLRRT</sequence>
<protein>
    <submittedName>
        <fullName evidence="1">Uncharacterized protein</fullName>
    </submittedName>
</protein>
<reference evidence="1" key="2">
    <citation type="journal article" date="2015" name="Data Brief">
        <title>Shoot transcriptome of the giant reed, Arundo donax.</title>
        <authorList>
            <person name="Barrero R.A."/>
            <person name="Guerrero F.D."/>
            <person name="Moolhuijzen P."/>
            <person name="Goolsby J.A."/>
            <person name="Tidwell J."/>
            <person name="Bellgard S.E."/>
            <person name="Bellgard M.I."/>
        </authorList>
    </citation>
    <scope>NUCLEOTIDE SEQUENCE</scope>
    <source>
        <tissue evidence="1">Shoot tissue taken approximately 20 cm above the soil surface</tissue>
    </source>
</reference>
<dbReference type="EMBL" id="GBRH01272870">
    <property type="protein sequence ID" value="JAD25025.1"/>
    <property type="molecule type" value="Transcribed_RNA"/>
</dbReference>
<accession>A0A0A8YHQ0</accession>
<proteinExistence type="predicted"/>
<evidence type="ECO:0000313" key="1">
    <source>
        <dbReference type="EMBL" id="JAD25025.1"/>
    </source>
</evidence>
<organism evidence="1">
    <name type="scientific">Arundo donax</name>
    <name type="common">Giant reed</name>
    <name type="synonym">Donax arundinaceus</name>
    <dbReference type="NCBI Taxonomy" id="35708"/>
    <lineage>
        <taxon>Eukaryota</taxon>
        <taxon>Viridiplantae</taxon>
        <taxon>Streptophyta</taxon>
        <taxon>Embryophyta</taxon>
        <taxon>Tracheophyta</taxon>
        <taxon>Spermatophyta</taxon>
        <taxon>Magnoliopsida</taxon>
        <taxon>Liliopsida</taxon>
        <taxon>Poales</taxon>
        <taxon>Poaceae</taxon>
        <taxon>PACMAD clade</taxon>
        <taxon>Arundinoideae</taxon>
        <taxon>Arundineae</taxon>
        <taxon>Arundo</taxon>
    </lineage>
</organism>